<keyword evidence="4" id="KW-1185">Reference proteome</keyword>
<dbReference type="EMBL" id="FMZP01000032">
    <property type="protein sequence ID" value="SDD57614.1"/>
    <property type="molecule type" value="Genomic_DNA"/>
</dbReference>
<dbReference type="InterPro" id="IPR036388">
    <property type="entry name" value="WH-like_DNA-bd_sf"/>
</dbReference>
<reference evidence="3" key="2">
    <citation type="submission" date="2016-10" db="EMBL/GenBank/DDBJ databases">
        <authorList>
            <person name="de Groot N.N."/>
        </authorList>
    </citation>
    <scope>NUCLEOTIDE SEQUENCE [LARGE SCALE GENOMIC DNA]</scope>
    <source>
        <strain evidence="3">CDM_6</strain>
    </source>
</reference>
<evidence type="ECO:0000313" key="3">
    <source>
        <dbReference type="EMBL" id="SET95826.1"/>
    </source>
</evidence>
<name>A0A1G6VVR3_9EURY</name>
<evidence type="ECO:0000313" key="4">
    <source>
        <dbReference type="Proteomes" id="UP000199320"/>
    </source>
</evidence>
<gene>
    <name evidence="3" type="ORF">SAMN04488694_12031</name>
    <name evidence="2" type="ORF">SAMN05192552_10324</name>
</gene>
<dbReference type="RefSeq" id="WP_092934520.1">
    <property type="nucleotide sequence ID" value="NZ_FMZP01000032.1"/>
</dbReference>
<evidence type="ECO:0000313" key="2">
    <source>
        <dbReference type="EMBL" id="SDD57614.1"/>
    </source>
</evidence>
<dbReference type="Proteomes" id="UP000324021">
    <property type="component" value="Unassembled WGS sequence"/>
</dbReference>
<dbReference type="InterPro" id="IPR055768">
    <property type="entry name" value="DUF7344"/>
</dbReference>
<evidence type="ECO:0000259" key="1">
    <source>
        <dbReference type="Pfam" id="PF24035"/>
    </source>
</evidence>
<organism evidence="2 5">
    <name type="scientific">Natrinema hispanicum</name>
    <dbReference type="NCBI Taxonomy" id="392421"/>
    <lineage>
        <taxon>Archaea</taxon>
        <taxon>Methanobacteriati</taxon>
        <taxon>Methanobacteriota</taxon>
        <taxon>Stenosarchaea group</taxon>
        <taxon>Halobacteria</taxon>
        <taxon>Halobacteriales</taxon>
        <taxon>Natrialbaceae</taxon>
        <taxon>Natrinema</taxon>
    </lineage>
</organism>
<accession>A0A1G6VVR3</accession>
<feature type="domain" description="DUF7344" evidence="1">
    <location>
        <begin position="24"/>
        <end position="95"/>
    </location>
</feature>
<dbReference type="AlphaFoldDB" id="A0A1G6VVR3"/>
<dbReference type="Gene3D" id="1.10.10.10">
    <property type="entry name" value="Winged helix-like DNA-binding domain superfamily/Winged helix DNA-binding domain"/>
    <property type="match status" value="1"/>
</dbReference>
<protein>
    <recommendedName>
        <fullName evidence="1">DUF7344 domain-containing protein</fullName>
    </recommendedName>
</protein>
<dbReference type="OrthoDB" id="241828at2157"/>
<dbReference type="STRING" id="392421.SAMN04488694_12031"/>
<dbReference type="Pfam" id="PF24035">
    <property type="entry name" value="DUF7344"/>
    <property type="match status" value="1"/>
</dbReference>
<evidence type="ECO:0000313" key="5">
    <source>
        <dbReference type="Proteomes" id="UP000324021"/>
    </source>
</evidence>
<dbReference type="EMBL" id="FOIC01000020">
    <property type="protein sequence ID" value="SET95826.1"/>
    <property type="molecule type" value="Genomic_DNA"/>
</dbReference>
<sequence>MTEFPITDNDGLVQSTCETDEVLRLLADASRRRVVVSLENCESNWIHREQLAQRLGVPHEDETISGWERDLHHIHLPLLEDMGLIEYDSQEGMIRHYRCERLSDILTAVDPQ</sequence>
<reference evidence="4 5" key="1">
    <citation type="submission" date="2016-10" db="EMBL/GenBank/DDBJ databases">
        <authorList>
            <person name="Varghese N."/>
            <person name="Submissions S."/>
        </authorList>
    </citation>
    <scope>NUCLEOTIDE SEQUENCE [LARGE SCALE GENOMIC DNA]</scope>
    <source>
        <strain evidence="2 5">CDM_1</strain>
        <strain evidence="4">CDM_6</strain>
    </source>
</reference>
<proteinExistence type="predicted"/>
<dbReference type="Proteomes" id="UP000199320">
    <property type="component" value="Unassembled WGS sequence"/>
</dbReference>